<accession>L8JEB6</accession>
<comment type="caution">
    <text evidence="1">The sequence shown here is derived from an EMBL/GenBank/DDBJ whole genome shotgun (WGS) entry which is preliminary data.</text>
</comment>
<dbReference type="OrthoDB" id="6592091at2"/>
<dbReference type="RefSeq" id="WP_007465993.1">
    <property type="nucleotide sequence ID" value="NZ_AMZO01000016.1"/>
</dbReference>
<name>L8JEB6_9GAMM</name>
<dbReference type="AlphaFoldDB" id="L8JEB6"/>
<sequence length="173" mass="18793">MDPITIISLASSLLKAGPTLIKTVGGLFGEKSSQTAVKVADAVEQVSTSLSSPEARQLKVEQLVKSLPPQELKQLEKIQIELAQIEAEREARQLEHEQALFESGQQTIREGDKSNNGFVALTRPLQALISTFAASYYVISNPMPDMVIAGFLIGLAMTYMGARYKEKQLGIAS</sequence>
<dbReference type="EMBL" id="AMZO01000016">
    <property type="protein sequence ID" value="ELR65864.1"/>
    <property type="molecule type" value="Genomic_DNA"/>
</dbReference>
<dbReference type="Proteomes" id="UP000011134">
    <property type="component" value="Unassembled WGS sequence"/>
</dbReference>
<protein>
    <submittedName>
        <fullName evidence="1">Uncharacterized protein</fullName>
    </submittedName>
</protein>
<organism evidence="1 2">
    <name type="scientific">Photobacterium marinum</name>
    <dbReference type="NCBI Taxonomy" id="1056511"/>
    <lineage>
        <taxon>Bacteria</taxon>
        <taxon>Pseudomonadati</taxon>
        <taxon>Pseudomonadota</taxon>
        <taxon>Gammaproteobacteria</taxon>
        <taxon>Vibrionales</taxon>
        <taxon>Vibrionaceae</taxon>
        <taxon>Photobacterium</taxon>
    </lineage>
</organism>
<gene>
    <name evidence="1" type="ORF">C942_00951</name>
</gene>
<proteinExistence type="predicted"/>
<dbReference type="PATRIC" id="fig|1056511.3.peg.2444"/>
<reference evidence="1 2" key="1">
    <citation type="submission" date="2012-12" db="EMBL/GenBank/DDBJ databases">
        <title>Genome Assembly of Photobacterium sp. AK15.</title>
        <authorList>
            <person name="Khatri I."/>
            <person name="Vaidya B."/>
            <person name="Srinivas T.N.R."/>
            <person name="Subramanian S."/>
            <person name="Pinnaka A."/>
        </authorList>
    </citation>
    <scope>NUCLEOTIDE SEQUENCE [LARGE SCALE GENOMIC DNA]</scope>
    <source>
        <strain evidence="1 2">AK15</strain>
    </source>
</reference>
<keyword evidence="2" id="KW-1185">Reference proteome</keyword>
<evidence type="ECO:0000313" key="2">
    <source>
        <dbReference type="Proteomes" id="UP000011134"/>
    </source>
</evidence>
<evidence type="ECO:0000313" key="1">
    <source>
        <dbReference type="EMBL" id="ELR65864.1"/>
    </source>
</evidence>